<dbReference type="Pfam" id="PF02441">
    <property type="entry name" value="Flavoprotein"/>
    <property type="match status" value="1"/>
</dbReference>
<dbReference type="InterPro" id="IPR003382">
    <property type="entry name" value="Flavoprotein"/>
</dbReference>
<accession>A0A917ZJS0</accession>
<feature type="domain" description="Flavoprotein" evidence="1">
    <location>
        <begin position="2"/>
        <end position="131"/>
    </location>
</feature>
<dbReference type="AlphaFoldDB" id="A0A917ZJS0"/>
<reference evidence="2" key="2">
    <citation type="submission" date="2020-09" db="EMBL/GenBank/DDBJ databases">
        <authorList>
            <person name="Sun Q."/>
            <person name="Zhou Y."/>
        </authorList>
    </citation>
    <scope>NUCLEOTIDE SEQUENCE</scope>
    <source>
        <strain evidence="2">CGMCC 4.7201</strain>
    </source>
</reference>
<evidence type="ECO:0000313" key="3">
    <source>
        <dbReference type="Proteomes" id="UP000641932"/>
    </source>
</evidence>
<sequence length="174" mass="18261">MIICGAGPAVHADQLVAEAHKRQWDVHVITTPVGRDFVDVEVLEKMTGHPVRSDYHRPGHAGGRSLPEAAAIVVAPATYNTINKWALGVSDNYALGILAEALALGTPIAVLPFMNAALSAHPAYLRNVELLRGEGVCVLQGDGHGPEPHPPGAGGQLLPSFPWGLALDAVETAH</sequence>
<comment type="caution">
    <text evidence="2">The sequence shown here is derived from an EMBL/GenBank/DDBJ whole genome shotgun (WGS) entry which is preliminary data.</text>
</comment>
<organism evidence="2 3">
    <name type="scientific">Wenjunlia tyrosinilytica</name>
    <dbReference type="NCBI Taxonomy" id="1544741"/>
    <lineage>
        <taxon>Bacteria</taxon>
        <taxon>Bacillati</taxon>
        <taxon>Actinomycetota</taxon>
        <taxon>Actinomycetes</taxon>
        <taxon>Kitasatosporales</taxon>
        <taxon>Streptomycetaceae</taxon>
        <taxon>Wenjunlia</taxon>
    </lineage>
</organism>
<dbReference type="GO" id="GO:0003824">
    <property type="term" value="F:catalytic activity"/>
    <property type="evidence" value="ECO:0007669"/>
    <property type="project" value="InterPro"/>
</dbReference>
<dbReference type="EMBL" id="BMMS01000004">
    <property type="protein sequence ID" value="GGO83087.1"/>
    <property type="molecule type" value="Genomic_DNA"/>
</dbReference>
<evidence type="ECO:0000313" key="2">
    <source>
        <dbReference type="EMBL" id="GGO83087.1"/>
    </source>
</evidence>
<keyword evidence="3" id="KW-1185">Reference proteome</keyword>
<protein>
    <submittedName>
        <fullName evidence="2">Flavoprotein</fullName>
    </submittedName>
</protein>
<reference evidence="2" key="1">
    <citation type="journal article" date="2014" name="Int. J. Syst. Evol. Microbiol.">
        <title>Complete genome sequence of Corynebacterium casei LMG S-19264T (=DSM 44701T), isolated from a smear-ripened cheese.</title>
        <authorList>
            <consortium name="US DOE Joint Genome Institute (JGI-PGF)"/>
            <person name="Walter F."/>
            <person name="Albersmeier A."/>
            <person name="Kalinowski J."/>
            <person name="Ruckert C."/>
        </authorList>
    </citation>
    <scope>NUCLEOTIDE SEQUENCE</scope>
    <source>
        <strain evidence="2">CGMCC 4.7201</strain>
    </source>
</reference>
<gene>
    <name evidence="2" type="ORF">GCM10012280_11210</name>
</gene>
<name>A0A917ZJS0_9ACTN</name>
<dbReference type="InterPro" id="IPR036551">
    <property type="entry name" value="Flavin_trans-like"/>
</dbReference>
<dbReference type="SUPFAM" id="SSF52507">
    <property type="entry name" value="Homo-oligomeric flavin-containing Cys decarboxylases, HFCD"/>
    <property type="match status" value="1"/>
</dbReference>
<dbReference type="Proteomes" id="UP000641932">
    <property type="component" value="Unassembled WGS sequence"/>
</dbReference>
<proteinExistence type="predicted"/>
<evidence type="ECO:0000259" key="1">
    <source>
        <dbReference type="Pfam" id="PF02441"/>
    </source>
</evidence>
<dbReference type="Gene3D" id="3.40.50.1950">
    <property type="entry name" value="Flavin prenyltransferase-like"/>
    <property type="match status" value="1"/>
</dbReference>